<accession>A0ABT5VYH4</accession>
<dbReference type="PANTHER" id="PTHR40841:SF2">
    <property type="entry name" value="SIDEROPHORE-DEGRADING ESTERASE (EUROFUNG)"/>
    <property type="match status" value="1"/>
</dbReference>
<feature type="chain" id="PRO_5047531090" description="Esterase" evidence="4">
    <location>
        <begin position="24"/>
        <end position="418"/>
    </location>
</feature>
<evidence type="ECO:0000313" key="6">
    <source>
        <dbReference type="Proteomes" id="UP001528920"/>
    </source>
</evidence>
<evidence type="ECO:0000256" key="2">
    <source>
        <dbReference type="ARBA" id="ARBA00022801"/>
    </source>
</evidence>
<dbReference type="InterPro" id="IPR019734">
    <property type="entry name" value="TPR_rpt"/>
</dbReference>
<dbReference type="PANTHER" id="PTHR40841">
    <property type="entry name" value="SIDEROPHORE TRIACETYLFUSARININE C ESTERASE"/>
    <property type="match status" value="1"/>
</dbReference>
<dbReference type="PROSITE" id="PS50005">
    <property type="entry name" value="TPR"/>
    <property type="match status" value="1"/>
</dbReference>
<comment type="caution">
    <text evidence="5">The sequence shown here is derived from an EMBL/GenBank/DDBJ whole genome shotgun (WGS) entry which is preliminary data.</text>
</comment>
<comment type="similarity">
    <text evidence="1">Belongs to the esterase D family.</text>
</comment>
<evidence type="ECO:0000313" key="5">
    <source>
        <dbReference type="EMBL" id="MDE5420458.1"/>
    </source>
</evidence>
<keyword evidence="4" id="KW-0732">Signal</keyword>
<sequence>MKKYMILIIAMLLSWAGIYQSEAQSKSKRNYLVEIGKPDKLYSKILDEKRDIWVNLPESYKADGSRKYPVVYLLDGSVQFNSLATVYNNYWGNYLPDMILVGISNQTNRTRDLTTSKVETRRGAVYNNENGGAENFTQFIEKELIPYVDSKFATTSYRTLIGHSFGGLFTINALINHPHLFVNYIAIDPSLDWDNQKLLKQAKAKLQSESFKGKSLFVSLSAEQLHMQNAEITLENVMQDTTEFTLFARSIIDFSNFIETQKQNGLSFAWKSYPNDLHGTVPLPSMRDGLLFLFDWYQLESGQMFSNPETPLAELLVLVKKREEKLTQHFGYLTPPADEELFNMGGYMYMQFGQMKKSYAFFNMAIKYYPKSANAHDSMSEYYIAQNDVENAIKELTIAYEISGRDMYKQKIDKLKSE</sequence>
<evidence type="ECO:0000256" key="1">
    <source>
        <dbReference type="ARBA" id="ARBA00005622"/>
    </source>
</evidence>
<dbReference type="InterPro" id="IPR000801">
    <property type="entry name" value="Esterase-like"/>
</dbReference>
<dbReference type="InterPro" id="IPR029058">
    <property type="entry name" value="AB_hydrolase_fold"/>
</dbReference>
<proteinExistence type="inferred from homology"/>
<feature type="repeat" description="TPR" evidence="3">
    <location>
        <begin position="339"/>
        <end position="372"/>
    </location>
</feature>
<feature type="signal peptide" evidence="4">
    <location>
        <begin position="1"/>
        <end position="23"/>
    </location>
</feature>
<dbReference type="SUPFAM" id="SSF53474">
    <property type="entry name" value="alpha/beta-Hydrolases"/>
    <property type="match status" value="1"/>
</dbReference>
<evidence type="ECO:0000256" key="3">
    <source>
        <dbReference type="PROSITE-ProRule" id="PRU00339"/>
    </source>
</evidence>
<evidence type="ECO:0000256" key="4">
    <source>
        <dbReference type="SAM" id="SignalP"/>
    </source>
</evidence>
<dbReference type="InterPro" id="IPR011990">
    <property type="entry name" value="TPR-like_helical_dom_sf"/>
</dbReference>
<keyword evidence="6" id="KW-1185">Reference proteome</keyword>
<reference evidence="5 6" key="1">
    <citation type="submission" date="2022-01" db="EMBL/GenBank/DDBJ databases">
        <title>Labilibaculum sp. nov, a marine bacterium isolated from Antarctica.</title>
        <authorList>
            <person name="Dai W."/>
        </authorList>
    </citation>
    <scope>NUCLEOTIDE SEQUENCE [LARGE SCALE GENOMIC DNA]</scope>
    <source>
        <strain evidence="5 6">DW002</strain>
    </source>
</reference>
<gene>
    <name evidence="5" type="ORF">L3049_20905</name>
</gene>
<name>A0ABT5VYH4_9BACT</name>
<dbReference type="SUPFAM" id="SSF48452">
    <property type="entry name" value="TPR-like"/>
    <property type="match status" value="1"/>
</dbReference>
<evidence type="ECO:0008006" key="7">
    <source>
        <dbReference type="Google" id="ProtNLM"/>
    </source>
</evidence>
<dbReference type="Gene3D" id="3.40.50.1820">
    <property type="entry name" value="alpha/beta hydrolase"/>
    <property type="match status" value="1"/>
</dbReference>
<dbReference type="Proteomes" id="UP001528920">
    <property type="component" value="Unassembled WGS sequence"/>
</dbReference>
<dbReference type="InterPro" id="IPR052558">
    <property type="entry name" value="Siderophore_Hydrolase_D"/>
</dbReference>
<dbReference type="EMBL" id="JAKJSC010000011">
    <property type="protein sequence ID" value="MDE5420458.1"/>
    <property type="molecule type" value="Genomic_DNA"/>
</dbReference>
<dbReference type="RefSeq" id="WP_275111789.1">
    <property type="nucleotide sequence ID" value="NZ_JAKJSC010000011.1"/>
</dbReference>
<organism evidence="5 6">
    <name type="scientific">Paralabilibaculum antarcticum</name>
    <dbReference type="NCBI Taxonomy" id="2912572"/>
    <lineage>
        <taxon>Bacteria</taxon>
        <taxon>Pseudomonadati</taxon>
        <taxon>Bacteroidota</taxon>
        <taxon>Bacteroidia</taxon>
        <taxon>Marinilabiliales</taxon>
        <taxon>Marinifilaceae</taxon>
        <taxon>Paralabilibaculum</taxon>
    </lineage>
</organism>
<keyword evidence="2" id="KW-0378">Hydrolase</keyword>
<protein>
    <recommendedName>
        <fullName evidence="7">Esterase</fullName>
    </recommendedName>
</protein>
<keyword evidence="3" id="KW-0802">TPR repeat</keyword>
<dbReference type="Pfam" id="PF00756">
    <property type="entry name" value="Esterase"/>
    <property type="match status" value="1"/>
</dbReference>